<evidence type="ECO:0000313" key="4">
    <source>
        <dbReference type="EMBL" id="MCF1752963.1"/>
    </source>
</evidence>
<dbReference type="EMBL" id="JAKEVZ010000018">
    <property type="protein sequence ID" value="MCF1752963.1"/>
    <property type="molecule type" value="Genomic_DNA"/>
</dbReference>
<dbReference type="Gene3D" id="1.50.10.10">
    <property type="match status" value="1"/>
</dbReference>
<protein>
    <submittedName>
        <fullName evidence="4">AGE family epimerase/isomerase</fullName>
    </submittedName>
</protein>
<name>A0ABS9C1J5_9BACT</name>
<keyword evidence="5" id="KW-1185">Reference proteome</keyword>
<dbReference type="RefSeq" id="WP_234862795.1">
    <property type="nucleotide sequence ID" value="NZ_JAKEVZ010000018.1"/>
</dbReference>
<dbReference type="PANTHER" id="PTHR15108">
    <property type="entry name" value="N-ACYLGLUCOSAMINE-2-EPIMERASE"/>
    <property type="match status" value="1"/>
</dbReference>
<sequence>MKSILSLLSLVFLLIACRQQSSEEASSYAVISEEMEKSLQENLLATWYPKALDLDSGGYFSNFSYDFQRKDDAQEKMIVTQSRHLWSNSKAAIRYPDVQHYADGAKHGFAFLRDKMWDREHGGFYQLVSRSGEPLLEKSPMKTAYGNSFAIYGLAAYFEATGDSAGLALAIDAFRWLEKHSHDSIYGGYFQHLDQNGTPIPRAEYTPSTSDLGYKDQNSSIHLLEAFTELYQVWKDPLLKTRLEEMLVLIRDTIVNDKGSLVLFLQPNWTPVSFQHLSEEEILRHRNLDHVSYGHDVETAYLLMESAHVLGWGDDEKTLTVSKKMVDHALRFGWDGEMGGFYDEGYYFAGETEPRVIKESKNWWAQAEGMNTLLMMAEYYPEDTMGYFGKFEKLWRYNQDYLIDKEHGDWFAGGLDKQPDLKTANKGHIWKANYHQFRSMQGCIDRLNQWNAGKSH</sequence>
<feature type="signal peptide" evidence="3">
    <location>
        <begin position="1"/>
        <end position="21"/>
    </location>
</feature>
<keyword evidence="3" id="KW-0732">Signal</keyword>
<organism evidence="4 5">
    <name type="scientific">Mariniradius sediminis</name>
    <dbReference type="NCBI Taxonomy" id="2909237"/>
    <lineage>
        <taxon>Bacteria</taxon>
        <taxon>Pseudomonadati</taxon>
        <taxon>Bacteroidota</taxon>
        <taxon>Cytophagia</taxon>
        <taxon>Cytophagales</taxon>
        <taxon>Cyclobacteriaceae</taxon>
        <taxon>Mariniradius</taxon>
    </lineage>
</organism>
<evidence type="ECO:0000313" key="5">
    <source>
        <dbReference type="Proteomes" id="UP001201449"/>
    </source>
</evidence>
<keyword evidence="2" id="KW-0413">Isomerase</keyword>
<reference evidence="4 5" key="1">
    <citation type="submission" date="2022-01" db="EMBL/GenBank/DDBJ databases">
        <title>Mariniradius saccharolyticus sp. nov., isolated from sediment of a river.</title>
        <authorList>
            <person name="Liu H."/>
        </authorList>
    </citation>
    <scope>NUCLEOTIDE SEQUENCE [LARGE SCALE GENOMIC DNA]</scope>
    <source>
        <strain evidence="4 5">RY-2</strain>
    </source>
</reference>
<dbReference type="InterPro" id="IPR012341">
    <property type="entry name" value="6hp_glycosidase-like_sf"/>
</dbReference>
<comment type="similarity">
    <text evidence="1">Belongs to the N-acylglucosamine 2-epimerase family.</text>
</comment>
<dbReference type="SUPFAM" id="SSF48208">
    <property type="entry name" value="Six-hairpin glycosidases"/>
    <property type="match status" value="1"/>
</dbReference>
<evidence type="ECO:0000256" key="2">
    <source>
        <dbReference type="ARBA" id="ARBA00023235"/>
    </source>
</evidence>
<dbReference type="Pfam" id="PF07221">
    <property type="entry name" value="GlcNAc_2-epim"/>
    <property type="match status" value="1"/>
</dbReference>
<evidence type="ECO:0000256" key="1">
    <source>
        <dbReference type="ARBA" id="ARBA00008558"/>
    </source>
</evidence>
<dbReference type="InterPro" id="IPR010819">
    <property type="entry name" value="AGE/CE"/>
</dbReference>
<proteinExistence type="inferred from homology"/>
<dbReference type="PROSITE" id="PS51257">
    <property type="entry name" value="PROKAR_LIPOPROTEIN"/>
    <property type="match status" value="1"/>
</dbReference>
<gene>
    <name evidence="4" type="ORF">L0U89_18030</name>
</gene>
<evidence type="ECO:0000256" key="3">
    <source>
        <dbReference type="SAM" id="SignalP"/>
    </source>
</evidence>
<dbReference type="Proteomes" id="UP001201449">
    <property type="component" value="Unassembled WGS sequence"/>
</dbReference>
<comment type="caution">
    <text evidence="4">The sequence shown here is derived from an EMBL/GenBank/DDBJ whole genome shotgun (WGS) entry which is preliminary data.</text>
</comment>
<feature type="chain" id="PRO_5045287013" evidence="3">
    <location>
        <begin position="22"/>
        <end position="456"/>
    </location>
</feature>
<dbReference type="InterPro" id="IPR008928">
    <property type="entry name" value="6-hairpin_glycosidase_sf"/>
</dbReference>
<accession>A0ABS9C1J5</accession>